<dbReference type="PANTHER" id="PTHR30287:SF1">
    <property type="entry name" value="INNER MEMBRANE PROTEIN"/>
    <property type="match status" value="1"/>
</dbReference>
<feature type="transmembrane region" description="Helical" evidence="6">
    <location>
        <begin position="424"/>
        <end position="446"/>
    </location>
</feature>
<feature type="transmembrane region" description="Helical" evidence="6">
    <location>
        <begin position="712"/>
        <end position="738"/>
    </location>
</feature>
<dbReference type="EMBL" id="FNBL01000005">
    <property type="protein sequence ID" value="SDF54690.1"/>
    <property type="molecule type" value="Genomic_DNA"/>
</dbReference>
<evidence type="ECO:0000256" key="2">
    <source>
        <dbReference type="ARBA" id="ARBA00022475"/>
    </source>
</evidence>
<dbReference type="Pfam" id="PF02687">
    <property type="entry name" value="FtsX"/>
    <property type="match status" value="2"/>
</dbReference>
<dbReference type="RefSeq" id="WP_074644582.1">
    <property type="nucleotide sequence ID" value="NZ_FNBL01000005.1"/>
</dbReference>
<keyword evidence="5 6" id="KW-0472">Membrane</keyword>
<evidence type="ECO:0000259" key="8">
    <source>
        <dbReference type="Pfam" id="PF12704"/>
    </source>
</evidence>
<dbReference type="InterPro" id="IPR025857">
    <property type="entry name" value="MacB_PCD"/>
</dbReference>
<evidence type="ECO:0000256" key="3">
    <source>
        <dbReference type="ARBA" id="ARBA00022692"/>
    </source>
</evidence>
<feature type="transmembrane region" description="Helical" evidence="6">
    <location>
        <begin position="467"/>
        <end position="493"/>
    </location>
</feature>
<evidence type="ECO:0000256" key="4">
    <source>
        <dbReference type="ARBA" id="ARBA00022989"/>
    </source>
</evidence>
<accession>A0A1G7M0K3</accession>
<organism evidence="9 10">
    <name type="scientific">Celeribacter baekdonensis</name>
    <dbReference type="NCBI Taxonomy" id="875171"/>
    <lineage>
        <taxon>Bacteria</taxon>
        <taxon>Pseudomonadati</taxon>
        <taxon>Pseudomonadota</taxon>
        <taxon>Alphaproteobacteria</taxon>
        <taxon>Rhodobacterales</taxon>
        <taxon>Roseobacteraceae</taxon>
        <taxon>Celeribacter</taxon>
    </lineage>
</organism>
<evidence type="ECO:0000313" key="9">
    <source>
        <dbReference type="EMBL" id="SDF54690.1"/>
    </source>
</evidence>
<feature type="transmembrane region" description="Helical" evidence="6">
    <location>
        <begin position="259"/>
        <end position="283"/>
    </location>
</feature>
<feature type="transmembrane region" description="Helical" evidence="6">
    <location>
        <begin position="21"/>
        <end position="41"/>
    </location>
</feature>
<feature type="transmembrane region" description="Helical" evidence="6">
    <location>
        <begin position="397"/>
        <end position="418"/>
    </location>
</feature>
<keyword evidence="2" id="KW-1003">Cell membrane</keyword>
<reference evidence="9 10" key="1">
    <citation type="submission" date="2016-10" db="EMBL/GenBank/DDBJ databases">
        <authorList>
            <person name="de Groot N.N."/>
        </authorList>
    </citation>
    <scope>NUCLEOTIDE SEQUENCE [LARGE SCALE GENOMIC DNA]</scope>
    <source>
        <strain evidence="9 10">DSM 27375</strain>
    </source>
</reference>
<keyword evidence="4 6" id="KW-1133">Transmembrane helix</keyword>
<protein>
    <submittedName>
        <fullName evidence="9">Putative ABC transport system permease protein</fullName>
    </submittedName>
</protein>
<dbReference type="Proteomes" id="UP000182284">
    <property type="component" value="Unassembled WGS sequence"/>
</dbReference>
<feature type="domain" description="MacB-like periplasmic core" evidence="8">
    <location>
        <begin position="25"/>
        <end position="228"/>
    </location>
</feature>
<proteinExistence type="predicted"/>
<evidence type="ECO:0000256" key="6">
    <source>
        <dbReference type="SAM" id="Phobius"/>
    </source>
</evidence>
<dbReference type="Pfam" id="PF12704">
    <property type="entry name" value="MacB_PCD"/>
    <property type="match status" value="1"/>
</dbReference>
<gene>
    <name evidence="9" type="ORF">SAMN04488117_10539</name>
</gene>
<evidence type="ECO:0000259" key="7">
    <source>
        <dbReference type="Pfam" id="PF02687"/>
    </source>
</evidence>
<evidence type="ECO:0000256" key="5">
    <source>
        <dbReference type="ARBA" id="ARBA00023136"/>
    </source>
</evidence>
<dbReference type="InterPro" id="IPR038766">
    <property type="entry name" value="Membrane_comp_ABC_pdt"/>
</dbReference>
<feature type="transmembrane region" description="Helical" evidence="6">
    <location>
        <begin position="796"/>
        <end position="825"/>
    </location>
</feature>
<feature type="transmembrane region" description="Helical" evidence="6">
    <location>
        <begin position="357"/>
        <end position="376"/>
    </location>
</feature>
<feature type="transmembrane region" description="Helical" evidence="6">
    <location>
        <begin position="304"/>
        <end position="337"/>
    </location>
</feature>
<dbReference type="OrthoDB" id="9775544at2"/>
<dbReference type="PANTHER" id="PTHR30287">
    <property type="entry name" value="MEMBRANE COMPONENT OF PREDICTED ABC SUPERFAMILY METABOLITE UPTAKE TRANSPORTER"/>
    <property type="match status" value="1"/>
</dbReference>
<dbReference type="GO" id="GO:0005886">
    <property type="term" value="C:plasma membrane"/>
    <property type="evidence" value="ECO:0007669"/>
    <property type="project" value="UniProtKB-SubCell"/>
</dbReference>
<feature type="domain" description="ABC3 transporter permease C-terminal" evidence="7">
    <location>
        <begin position="263"/>
        <end position="373"/>
    </location>
</feature>
<keyword evidence="3 6" id="KW-0812">Transmembrane</keyword>
<feature type="domain" description="ABC3 transporter permease C-terminal" evidence="7">
    <location>
        <begin position="723"/>
        <end position="828"/>
    </location>
</feature>
<evidence type="ECO:0000256" key="1">
    <source>
        <dbReference type="ARBA" id="ARBA00004651"/>
    </source>
</evidence>
<sequence length="841" mass="88778">MRLRLAWRIARRELRAGLHGFRVLLICLILGVAAIAAVTSVRESISLGLAREGAALLGGDAEMTFTYRFATPEERDWMMAQSVAVSEIADFRSMLSRKDERALTQVKAVDAAYPLVGTVGLRPDMPLAEALAGRDGTPGIVLDPMLSERLGLALGDPVHLGDVAFVVMAELTREPDGASAGFTLGPRSIVSREALRNTALLSPGSLFDAAYRLKLPPQTDLDTLKSRAESEVAEGGFRWRDSRNGAPGVNRFVERLSSFLVLVGLAGLAVGGVGVSSAVRAYLDRKIASIATLKTLGADRATILMIYLFQVGILTLLAIVGGVILGALIPLIAAPFLQNSLPVPMDATVHAGPLFEAALYGLLSSAIFVLWPLALTEKIRPAALYRDAQFGLKGLPRWPYLLTIFVLIAALVSAAVLFSDSARLVLWAGAGLALSFGALVLAGRGMAALARPLARLKALRGFLPLRLALGSVGGPGGETISVVLSLGLGLTVLSAIGQIDTNLRGAIGRDLPDAAPSYYVVDIQKDQIDGVLNRLAEDPGVTRFETAPMLRGIITRINGQDAQTVAGPHWVLRGDRGITYAAQKPDNAKVTEGAWWPEDYEGSPQISFAAEEAAEMGLKLGDEMTVNILGRDITGTITSLRNVDFSSAGMGFVLTMNPAALSGAPHTHIATIYATPEAEAPLIRDLARAYPNITTIRVRDTIERVSSILKSIAAATTLGAMATLVTGAVVLVGAAAAGEDRRRFEAAILKTLGASRGRILASFALRSLLLGAAAGFVAFGAGALAAWAVIHFVMEAAFTLSILSALWIVVGGISVTLITSLLFSWRAMLVRPARVLRSADG</sequence>
<dbReference type="AlphaFoldDB" id="A0A1G7M0K3"/>
<feature type="transmembrane region" description="Helical" evidence="6">
    <location>
        <begin position="759"/>
        <end position="790"/>
    </location>
</feature>
<dbReference type="InterPro" id="IPR003838">
    <property type="entry name" value="ABC3_permease_C"/>
</dbReference>
<comment type="subcellular location">
    <subcellularLocation>
        <location evidence="1">Cell membrane</location>
        <topology evidence="1">Multi-pass membrane protein</topology>
    </subcellularLocation>
</comment>
<evidence type="ECO:0000313" key="10">
    <source>
        <dbReference type="Proteomes" id="UP000182284"/>
    </source>
</evidence>
<name>A0A1G7M0K3_9RHOB</name>